<dbReference type="OrthoDB" id="7522752at2"/>
<reference evidence="3 4" key="1">
    <citation type="submission" date="2018-04" db="EMBL/GenBank/DDBJ databases">
        <title>Genomic Encyclopedia of Archaeal and Bacterial Type Strains, Phase II (KMG-II): from individual species to whole genera.</title>
        <authorList>
            <person name="Goeker M."/>
        </authorList>
    </citation>
    <scope>NUCLEOTIDE SEQUENCE [LARGE SCALE GENOMIC DNA]</scope>
    <source>
        <strain evidence="3 4">DSM 29955</strain>
    </source>
</reference>
<protein>
    <submittedName>
        <fullName evidence="3">Putative Flp pilus-assembly TadE/G-like protein</fullName>
    </submittedName>
</protein>
<feature type="transmembrane region" description="Helical" evidence="1">
    <location>
        <begin position="32"/>
        <end position="52"/>
    </location>
</feature>
<keyword evidence="1" id="KW-0472">Membrane</keyword>
<keyword evidence="4" id="KW-1185">Reference proteome</keyword>
<evidence type="ECO:0000313" key="3">
    <source>
        <dbReference type="EMBL" id="PUB18781.1"/>
    </source>
</evidence>
<evidence type="ECO:0000259" key="2">
    <source>
        <dbReference type="Pfam" id="PF13400"/>
    </source>
</evidence>
<keyword evidence="1" id="KW-1133">Transmembrane helix</keyword>
<comment type="caution">
    <text evidence="3">The sequence shown here is derived from an EMBL/GenBank/DDBJ whole genome shotgun (WGS) entry which is preliminary data.</text>
</comment>
<sequence length="330" mass="35508">MLKRNSAATGVRSEFNDRRAALLRQFGREEDGSIIVMTILLLVIGGMAVDFMRFESRRAFLQSVADRAVLAAADLDQPLDQKAVVTVYFQKAGFDGAIQGQPIIDDNNGNVLVPVNSSLDIDTFYLRFIGIDQLTAPASSEAREGVGQVAVSLVLDISGSMDQIVSDATLPTPSARSCPAPVGSGYHNATNLARVSRIKLLREAACGFVYDPIPSETAGQVTLLLVAYTSQVALSGEFCDALRTTDPLVGIGGTAAEIPETEEEITVALSAATLWRNPSRCVEFEDSDYEGGRAPRTKGQTDDEEEFGTTLYATKTYTQTRSFQYNVGGL</sequence>
<feature type="domain" description="Putative Flp pilus-assembly TadG-like N-terminal" evidence="2">
    <location>
        <begin position="36"/>
        <end position="73"/>
    </location>
</feature>
<dbReference type="Pfam" id="PF13400">
    <property type="entry name" value="Tad"/>
    <property type="match status" value="1"/>
</dbReference>
<proteinExistence type="predicted"/>
<dbReference type="InterPro" id="IPR028087">
    <property type="entry name" value="Tad_N"/>
</dbReference>
<name>A0A2T6KQE4_9RHOB</name>
<organism evidence="3 4">
    <name type="scientific">Yoonia sediminilitoris</name>
    <dbReference type="NCBI Taxonomy" id="1286148"/>
    <lineage>
        <taxon>Bacteria</taxon>
        <taxon>Pseudomonadati</taxon>
        <taxon>Pseudomonadota</taxon>
        <taxon>Alphaproteobacteria</taxon>
        <taxon>Rhodobacterales</taxon>
        <taxon>Paracoccaceae</taxon>
        <taxon>Yoonia</taxon>
    </lineage>
</organism>
<gene>
    <name evidence="3" type="ORF">C8N45_101368</name>
</gene>
<keyword evidence="1" id="KW-0812">Transmembrane</keyword>
<evidence type="ECO:0000313" key="4">
    <source>
        <dbReference type="Proteomes" id="UP000244523"/>
    </source>
</evidence>
<dbReference type="RefSeq" id="WP_108385098.1">
    <property type="nucleotide sequence ID" value="NZ_QBUD01000001.1"/>
</dbReference>
<accession>A0A2T6KQE4</accession>
<evidence type="ECO:0000256" key="1">
    <source>
        <dbReference type="SAM" id="Phobius"/>
    </source>
</evidence>
<dbReference type="Proteomes" id="UP000244523">
    <property type="component" value="Unassembled WGS sequence"/>
</dbReference>
<dbReference type="EMBL" id="QBUD01000001">
    <property type="protein sequence ID" value="PUB18781.1"/>
    <property type="molecule type" value="Genomic_DNA"/>
</dbReference>
<dbReference type="AlphaFoldDB" id="A0A2T6KQE4"/>